<dbReference type="InterPro" id="IPR052345">
    <property type="entry name" value="Rad_response_metalloprotease"/>
</dbReference>
<evidence type="ECO:0000313" key="2">
    <source>
        <dbReference type="EMBL" id="PQM26378.1"/>
    </source>
</evidence>
<dbReference type="EMBL" id="PHFW01000003">
    <property type="protein sequence ID" value="PQM26378.1"/>
    <property type="molecule type" value="Genomic_DNA"/>
</dbReference>
<dbReference type="OrthoDB" id="572608at2"/>
<keyword evidence="3" id="KW-1185">Reference proteome</keyword>
<sequence>MRRGFKADAERRSAAAREALGLTPTDKLCPWQYADSLGVLVYDANQLDLEPEHATQLLVRDPDSWDGMTLFEEGIHLVVLNPSRPQTRRTATLMHELAHIILGHVPAEVTVSPNGLVLLSDYSVEQEEEADWLGAALLLPEVVLILYRGQGISAEAIAQTFGVSGQLCNWRCRMTGVEKRLAFRQRTG</sequence>
<dbReference type="PANTHER" id="PTHR43236:SF2">
    <property type="entry name" value="BLL0069 PROTEIN"/>
    <property type="match status" value="1"/>
</dbReference>
<dbReference type="RefSeq" id="WP_105999755.1">
    <property type="nucleotide sequence ID" value="NZ_CM009578.1"/>
</dbReference>
<name>A0A2S8B243_9SPHN</name>
<dbReference type="InterPro" id="IPR010359">
    <property type="entry name" value="IrrE_HExxH"/>
</dbReference>
<protein>
    <recommendedName>
        <fullName evidence="1">IrrE N-terminal-like domain-containing protein</fullName>
    </recommendedName>
</protein>
<dbReference type="PANTHER" id="PTHR43236">
    <property type="entry name" value="ANTITOXIN HIGA1"/>
    <property type="match status" value="1"/>
</dbReference>
<feature type="domain" description="IrrE N-terminal-like" evidence="1">
    <location>
        <begin position="75"/>
        <end position="166"/>
    </location>
</feature>
<proteinExistence type="predicted"/>
<dbReference type="Pfam" id="PF06114">
    <property type="entry name" value="Peptidase_M78"/>
    <property type="match status" value="1"/>
</dbReference>
<gene>
    <name evidence="2" type="ORF">CVO77_15135</name>
</gene>
<dbReference type="Proteomes" id="UP000238954">
    <property type="component" value="Chromosome"/>
</dbReference>
<evidence type="ECO:0000259" key="1">
    <source>
        <dbReference type="Pfam" id="PF06114"/>
    </source>
</evidence>
<accession>A0A2S8B243</accession>
<organism evidence="2 3">
    <name type="scientific">Sphingopyxis lindanitolerans</name>
    <dbReference type="NCBI Taxonomy" id="2054227"/>
    <lineage>
        <taxon>Bacteria</taxon>
        <taxon>Pseudomonadati</taxon>
        <taxon>Pseudomonadota</taxon>
        <taxon>Alphaproteobacteria</taxon>
        <taxon>Sphingomonadales</taxon>
        <taxon>Sphingomonadaceae</taxon>
        <taxon>Sphingopyxis</taxon>
    </lineage>
</organism>
<evidence type="ECO:0000313" key="3">
    <source>
        <dbReference type="Proteomes" id="UP000238954"/>
    </source>
</evidence>
<comment type="caution">
    <text evidence="2">The sequence shown here is derived from an EMBL/GenBank/DDBJ whole genome shotgun (WGS) entry which is preliminary data.</text>
</comment>
<dbReference type="AlphaFoldDB" id="A0A2S8B243"/>
<reference evidence="3" key="1">
    <citation type="submission" date="2017-11" db="EMBL/GenBank/DDBJ databases">
        <title>The complete genome sequence of Sphingopyxis pomeranensis sp. nov. strain WS5A3p.</title>
        <authorList>
            <person name="Kaminski M.A."/>
        </authorList>
    </citation>
    <scope>NUCLEOTIDE SEQUENCE [LARGE SCALE GENOMIC DNA]</scope>
    <source>
        <strain evidence="3">WS5A3p</strain>
    </source>
</reference>
<dbReference type="Gene3D" id="1.10.10.2910">
    <property type="match status" value="1"/>
</dbReference>